<accession>A0A3M7TC19</accession>
<comment type="caution">
    <text evidence="1">The sequence shown here is derived from an EMBL/GenBank/DDBJ whole genome shotgun (WGS) entry which is preliminary data.</text>
</comment>
<evidence type="ECO:0000313" key="1">
    <source>
        <dbReference type="EMBL" id="RNA45140.1"/>
    </source>
</evidence>
<dbReference type="AlphaFoldDB" id="A0A3M7TC19"/>
<name>A0A3M7TC19_BRAPC</name>
<sequence length="63" mass="7605">MTNLILRRTLQSKESLEAQYIMRSTIKKKLKILQILKKNVRLLVIFKSTLNKRNLEFFIQEKI</sequence>
<gene>
    <name evidence="1" type="ORF">BpHYR1_045645</name>
</gene>
<dbReference type="Proteomes" id="UP000276133">
    <property type="component" value="Unassembled WGS sequence"/>
</dbReference>
<dbReference type="EMBL" id="REGN01000017">
    <property type="protein sequence ID" value="RNA45140.1"/>
    <property type="molecule type" value="Genomic_DNA"/>
</dbReference>
<protein>
    <submittedName>
        <fullName evidence="1">Uncharacterized protein</fullName>
    </submittedName>
</protein>
<organism evidence="1 2">
    <name type="scientific">Brachionus plicatilis</name>
    <name type="common">Marine rotifer</name>
    <name type="synonym">Brachionus muelleri</name>
    <dbReference type="NCBI Taxonomy" id="10195"/>
    <lineage>
        <taxon>Eukaryota</taxon>
        <taxon>Metazoa</taxon>
        <taxon>Spiralia</taxon>
        <taxon>Gnathifera</taxon>
        <taxon>Rotifera</taxon>
        <taxon>Eurotatoria</taxon>
        <taxon>Monogononta</taxon>
        <taxon>Pseudotrocha</taxon>
        <taxon>Ploima</taxon>
        <taxon>Brachionidae</taxon>
        <taxon>Brachionus</taxon>
    </lineage>
</organism>
<evidence type="ECO:0000313" key="2">
    <source>
        <dbReference type="Proteomes" id="UP000276133"/>
    </source>
</evidence>
<proteinExistence type="predicted"/>
<reference evidence="1 2" key="1">
    <citation type="journal article" date="2018" name="Sci. Rep.">
        <title>Genomic signatures of local adaptation to the degree of environmental predictability in rotifers.</title>
        <authorList>
            <person name="Franch-Gras L."/>
            <person name="Hahn C."/>
            <person name="Garcia-Roger E.M."/>
            <person name="Carmona M.J."/>
            <person name="Serra M."/>
            <person name="Gomez A."/>
        </authorList>
    </citation>
    <scope>NUCLEOTIDE SEQUENCE [LARGE SCALE GENOMIC DNA]</scope>
    <source>
        <strain evidence="1">HYR1</strain>
    </source>
</reference>
<keyword evidence="2" id="KW-1185">Reference proteome</keyword>